<dbReference type="PRINTS" id="PR01797">
    <property type="entry name" value="SAPOSIN"/>
</dbReference>
<feature type="domain" description="Saposin B-type" evidence="12">
    <location>
        <begin position="104"/>
        <end position="145"/>
    </location>
</feature>
<comment type="similarity">
    <text evidence="2">Belongs to the peptidase A1 family.</text>
</comment>
<comment type="caution">
    <text evidence="13">The sequence shown here is derived from an EMBL/GenBank/DDBJ whole genome shotgun (WGS) entry which is preliminary data.</text>
</comment>
<feature type="transmembrane region" description="Helical" evidence="11">
    <location>
        <begin position="206"/>
        <end position="225"/>
    </location>
</feature>
<feature type="domain" description="Saposin B-type" evidence="12">
    <location>
        <begin position="40"/>
        <end position="80"/>
    </location>
</feature>
<dbReference type="Pfam" id="PF03489">
    <property type="entry name" value="SapB_2"/>
    <property type="match status" value="1"/>
</dbReference>
<dbReference type="InterPro" id="IPR011001">
    <property type="entry name" value="Saposin-like"/>
</dbReference>
<keyword evidence="11" id="KW-0472">Membrane</keyword>
<dbReference type="InterPro" id="IPR008138">
    <property type="entry name" value="SapB_2"/>
</dbReference>
<name>A0A9Q1GTJ5_9CARY</name>
<evidence type="ECO:0000313" key="13">
    <source>
        <dbReference type="EMBL" id="KAJ8425116.1"/>
    </source>
</evidence>
<organism evidence="13 14">
    <name type="scientific">Carnegiea gigantea</name>
    <dbReference type="NCBI Taxonomy" id="171969"/>
    <lineage>
        <taxon>Eukaryota</taxon>
        <taxon>Viridiplantae</taxon>
        <taxon>Streptophyta</taxon>
        <taxon>Embryophyta</taxon>
        <taxon>Tracheophyta</taxon>
        <taxon>Spermatophyta</taxon>
        <taxon>Magnoliopsida</taxon>
        <taxon>eudicotyledons</taxon>
        <taxon>Gunneridae</taxon>
        <taxon>Pentapetalae</taxon>
        <taxon>Caryophyllales</taxon>
        <taxon>Cactineae</taxon>
        <taxon>Cactaceae</taxon>
        <taxon>Cactoideae</taxon>
        <taxon>Echinocereeae</taxon>
        <taxon>Carnegiea</taxon>
    </lineage>
</organism>
<keyword evidence="4" id="KW-0645">Protease</keyword>
<dbReference type="PANTHER" id="PTHR47966:SF76">
    <property type="entry name" value="ASPARTIC PROTEINASE A1"/>
    <property type="match status" value="1"/>
</dbReference>
<dbReference type="PROSITE" id="PS50015">
    <property type="entry name" value="SAP_B"/>
    <property type="match status" value="2"/>
</dbReference>
<dbReference type="GO" id="GO:0016020">
    <property type="term" value="C:membrane"/>
    <property type="evidence" value="ECO:0007669"/>
    <property type="project" value="GOC"/>
</dbReference>
<keyword evidence="11" id="KW-0812">Transmembrane</keyword>
<dbReference type="FunFam" id="1.10.225.10:FF:000001">
    <property type="entry name" value="Aspartic proteinase A1"/>
    <property type="match status" value="1"/>
</dbReference>
<dbReference type="PANTHER" id="PTHR47966">
    <property type="entry name" value="BETA-SITE APP-CLEAVING ENZYME, ISOFORM A-RELATED"/>
    <property type="match status" value="1"/>
</dbReference>
<evidence type="ECO:0000256" key="8">
    <source>
        <dbReference type="ARBA" id="ARBA00023145"/>
    </source>
</evidence>
<evidence type="ECO:0000256" key="5">
    <source>
        <dbReference type="ARBA" id="ARBA00022729"/>
    </source>
</evidence>
<keyword evidence="7" id="KW-0378">Hydrolase</keyword>
<dbReference type="AlphaFoldDB" id="A0A9Q1GTJ5"/>
<evidence type="ECO:0000313" key="14">
    <source>
        <dbReference type="Proteomes" id="UP001153076"/>
    </source>
</evidence>
<comment type="subcellular location">
    <subcellularLocation>
        <location evidence="1">Vacuole</location>
    </subcellularLocation>
</comment>
<dbReference type="EMBL" id="JAKOGI010001539">
    <property type="protein sequence ID" value="KAJ8425116.1"/>
    <property type="molecule type" value="Genomic_DNA"/>
</dbReference>
<dbReference type="GO" id="GO:0006665">
    <property type="term" value="P:sphingolipid metabolic process"/>
    <property type="evidence" value="ECO:0007669"/>
    <property type="project" value="InterPro"/>
</dbReference>
<dbReference type="OrthoDB" id="771136at2759"/>
<dbReference type="InterPro" id="IPR008139">
    <property type="entry name" value="SaposinB_dom"/>
</dbReference>
<evidence type="ECO:0000256" key="4">
    <source>
        <dbReference type="ARBA" id="ARBA00022670"/>
    </source>
</evidence>
<dbReference type="InterPro" id="IPR021109">
    <property type="entry name" value="Peptidase_aspartic_dom_sf"/>
</dbReference>
<dbReference type="InterPro" id="IPR007856">
    <property type="entry name" value="SapB_1"/>
</dbReference>
<accession>A0A9Q1GTJ5</accession>
<evidence type="ECO:0000256" key="11">
    <source>
        <dbReference type="SAM" id="Phobius"/>
    </source>
</evidence>
<dbReference type="InterPro" id="IPR001461">
    <property type="entry name" value="Aspartic_peptidase_A1"/>
</dbReference>
<evidence type="ECO:0000256" key="9">
    <source>
        <dbReference type="ARBA" id="ARBA00023157"/>
    </source>
</evidence>
<dbReference type="Proteomes" id="UP001153076">
    <property type="component" value="Unassembled WGS sequence"/>
</dbReference>
<dbReference type="GO" id="GO:0006508">
    <property type="term" value="P:proteolysis"/>
    <property type="evidence" value="ECO:0007669"/>
    <property type="project" value="UniProtKB-KW"/>
</dbReference>
<dbReference type="Pfam" id="PF05184">
    <property type="entry name" value="SapB_1"/>
    <property type="match status" value="1"/>
</dbReference>
<evidence type="ECO:0000259" key="12">
    <source>
        <dbReference type="PROSITE" id="PS50015"/>
    </source>
</evidence>
<evidence type="ECO:0000256" key="3">
    <source>
        <dbReference type="ARBA" id="ARBA00022554"/>
    </source>
</evidence>
<dbReference type="Gene3D" id="1.10.225.10">
    <property type="entry name" value="Saposin-like"/>
    <property type="match status" value="1"/>
</dbReference>
<evidence type="ECO:0000256" key="2">
    <source>
        <dbReference type="ARBA" id="ARBA00007447"/>
    </source>
</evidence>
<dbReference type="GO" id="GO:0004190">
    <property type="term" value="F:aspartic-type endopeptidase activity"/>
    <property type="evidence" value="ECO:0007669"/>
    <property type="project" value="UniProtKB-KW"/>
</dbReference>
<keyword evidence="3" id="KW-0926">Vacuole</keyword>
<reference evidence="13" key="1">
    <citation type="submission" date="2022-04" db="EMBL/GenBank/DDBJ databases">
        <title>Carnegiea gigantea Genome sequencing and assembly v2.</title>
        <authorList>
            <person name="Copetti D."/>
            <person name="Sanderson M.J."/>
            <person name="Burquez A."/>
            <person name="Wojciechowski M.F."/>
        </authorList>
    </citation>
    <scope>NUCLEOTIDE SEQUENCE</scope>
    <source>
        <strain evidence="13">SGP5-SGP5p</strain>
        <tissue evidence="13">Aerial part</tissue>
    </source>
</reference>
<keyword evidence="10" id="KW-0325">Glycoprotein</keyword>
<dbReference type="SUPFAM" id="SSF47862">
    <property type="entry name" value="Saposin"/>
    <property type="match status" value="1"/>
</dbReference>
<protein>
    <recommendedName>
        <fullName evidence="12">Saposin B-type domain-containing protein</fullName>
    </recommendedName>
</protein>
<keyword evidence="9" id="KW-1015">Disulfide bond</keyword>
<sequence>MGSCLSKVPTHILDHHQLRSRAMPLGVIAQINHALGATGVVSMECKTVVTQYGKEILDSLILEVQPMKICSQIGLCTFDGEEGISLGIESVVDMNVGKSSGGLHDAMCAACEMAVVWMQNQLRRNQTEERILNYANELCERLPSPMGESAVDCGILSSLPSVSFTIAGKTFDLSPDQYILKVGEGVAAQCLSGFIALDVPPPRGPLWYILFPINCFQIVSFNFFVRIIR</sequence>
<keyword evidence="5" id="KW-0732">Signal</keyword>
<evidence type="ECO:0000256" key="10">
    <source>
        <dbReference type="ARBA" id="ARBA00023180"/>
    </source>
</evidence>
<keyword evidence="11" id="KW-1133">Transmembrane helix</keyword>
<dbReference type="GO" id="GO:0005764">
    <property type="term" value="C:lysosome"/>
    <property type="evidence" value="ECO:0007669"/>
    <property type="project" value="InterPro"/>
</dbReference>
<gene>
    <name evidence="13" type="ORF">Cgig2_030821</name>
</gene>
<evidence type="ECO:0000256" key="7">
    <source>
        <dbReference type="ARBA" id="ARBA00022801"/>
    </source>
</evidence>
<dbReference type="InterPro" id="IPR008373">
    <property type="entry name" value="Saposin"/>
</dbReference>
<evidence type="ECO:0000256" key="1">
    <source>
        <dbReference type="ARBA" id="ARBA00004116"/>
    </source>
</evidence>
<keyword evidence="6" id="KW-0064">Aspartyl protease</keyword>
<dbReference type="SUPFAM" id="SSF50630">
    <property type="entry name" value="Acid proteases"/>
    <property type="match status" value="1"/>
</dbReference>
<keyword evidence="8" id="KW-0865">Zymogen</keyword>
<evidence type="ECO:0000256" key="6">
    <source>
        <dbReference type="ARBA" id="ARBA00022750"/>
    </source>
</evidence>
<keyword evidence="14" id="KW-1185">Reference proteome</keyword>
<proteinExistence type="inferred from homology"/>
<dbReference type="Gene3D" id="2.40.70.10">
    <property type="entry name" value="Acid Proteases"/>
    <property type="match status" value="1"/>
</dbReference>